<evidence type="ECO:0000256" key="5">
    <source>
        <dbReference type="ARBA" id="ARBA00020367"/>
    </source>
</evidence>
<evidence type="ECO:0000256" key="3">
    <source>
        <dbReference type="ARBA" id="ARBA00010280"/>
    </source>
</evidence>
<dbReference type="InterPro" id="IPR001387">
    <property type="entry name" value="Cro/C1-type_HTH"/>
</dbReference>
<evidence type="ECO:0000256" key="7">
    <source>
        <dbReference type="ARBA" id="ARBA00022598"/>
    </source>
</evidence>
<evidence type="ECO:0000256" key="9">
    <source>
        <dbReference type="ARBA" id="ARBA00022755"/>
    </source>
</evidence>
<keyword evidence="9" id="KW-0658">Purine biosynthesis</keyword>
<dbReference type="CDD" id="cd00093">
    <property type="entry name" value="HTH_XRE"/>
    <property type="match status" value="1"/>
</dbReference>
<comment type="pathway">
    <text evidence="2">Purine metabolism; IMP biosynthesis via de novo pathway; 5-amino-1-(5-phospho-D-ribosyl)imidazole from N(2)-formyl-N(1)-(5-phospho-D-ribosyl)glycinamide: step 2/2.</text>
</comment>
<evidence type="ECO:0000313" key="17">
    <source>
        <dbReference type="Proteomes" id="UP000823886"/>
    </source>
</evidence>
<dbReference type="NCBIfam" id="TIGR00878">
    <property type="entry name" value="purM"/>
    <property type="match status" value="1"/>
</dbReference>
<protein>
    <recommendedName>
        <fullName evidence="5">Phosphoribosylformylglycinamidine cyclo-ligase</fullName>
        <ecNumber evidence="4">6.3.3.1</ecNumber>
    </recommendedName>
    <alternativeName>
        <fullName evidence="12">AIR synthase</fullName>
    </alternativeName>
    <alternativeName>
        <fullName evidence="13">AIRS</fullName>
    </alternativeName>
    <alternativeName>
        <fullName evidence="11">Phosphoribosyl-aminoimidazole synthetase</fullName>
    </alternativeName>
</protein>
<proteinExistence type="inferred from homology"/>
<keyword evidence="7 16" id="KW-0436">Ligase</keyword>
<evidence type="ECO:0000256" key="4">
    <source>
        <dbReference type="ARBA" id="ARBA00013047"/>
    </source>
</evidence>
<dbReference type="GO" id="GO:0006189">
    <property type="term" value="P:'de novo' IMP biosynthetic process"/>
    <property type="evidence" value="ECO:0007669"/>
    <property type="project" value="InterPro"/>
</dbReference>
<evidence type="ECO:0000256" key="2">
    <source>
        <dbReference type="ARBA" id="ARBA00004686"/>
    </source>
</evidence>
<evidence type="ECO:0000256" key="11">
    <source>
        <dbReference type="ARBA" id="ARBA00031908"/>
    </source>
</evidence>
<dbReference type="GO" id="GO:0005829">
    <property type="term" value="C:cytosol"/>
    <property type="evidence" value="ECO:0007669"/>
    <property type="project" value="TreeGrafter"/>
</dbReference>
<comment type="catalytic activity">
    <reaction evidence="14">
        <text>2-formamido-N(1)-(5-O-phospho-beta-D-ribosyl)acetamidine + ATP = 5-amino-1-(5-phospho-beta-D-ribosyl)imidazole + ADP + phosphate + H(+)</text>
        <dbReference type="Rhea" id="RHEA:23032"/>
        <dbReference type="ChEBI" id="CHEBI:15378"/>
        <dbReference type="ChEBI" id="CHEBI:30616"/>
        <dbReference type="ChEBI" id="CHEBI:43474"/>
        <dbReference type="ChEBI" id="CHEBI:137981"/>
        <dbReference type="ChEBI" id="CHEBI:147287"/>
        <dbReference type="ChEBI" id="CHEBI:456216"/>
        <dbReference type="EC" id="6.3.3.1"/>
    </reaction>
</comment>
<dbReference type="SMART" id="SM00530">
    <property type="entry name" value="HTH_XRE"/>
    <property type="match status" value="1"/>
</dbReference>
<comment type="caution">
    <text evidence="16">The sequence shown here is derived from an EMBL/GenBank/DDBJ whole genome shotgun (WGS) entry which is preliminary data.</text>
</comment>
<dbReference type="EMBL" id="DWVZ01000041">
    <property type="protein sequence ID" value="HJC62642.1"/>
    <property type="molecule type" value="Genomic_DNA"/>
</dbReference>
<evidence type="ECO:0000256" key="1">
    <source>
        <dbReference type="ARBA" id="ARBA00004496"/>
    </source>
</evidence>
<evidence type="ECO:0000256" key="6">
    <source>
        <dbReference type="ARBA" id="ARBA00022490"/>
    </source>
</evidence>
<dbReference type="InterPro" id="IPR036921">
    <property type="entry name" value="PurM-like_N_sf"/>
</dbReference>
<dbReference type="InterPro" id="IPR036676">
    <property type="entry name" value="PurM-like_C_sf"/>
</dbReference>
<dbReference type="CDD" id="cd02196">
    <property type="entry name" value="PurM"/>
    <property type="match status" value="1"/>
</dbReference>
<dbReference type="SUPFAM" id="SSF47413">
    <property type="entry name" value="lambda repressor-like DNA-binding domains"/>
    <property type="match status" value="1"/>
</dbReference>
<comment type="similarity">
    <text evidence="3">Belongs to the AIR synthase family.</text>
</comment>
<evidence type="ECO:0000313" key="16">
    <source>
        <dbReference type="EMBL" id="HJC62642.1"/>
    </source>
</evidence>
<feature type="domain" description="HTH cro/C1-type" evidence="15">
    <location>
        <begin position="11"/>
        <end position="65"/>
    </location>
</feature>
<keyword evidence="8" id="KW-0547">Nucleotide-binding</keyword>
<evidence type="ECO:0000259" key="15">
    <source>
        <dbReference type="PROSITE" id="PS50943"/>
    </source>
</evidence>
<evidence type="ECO:0000256" key="8">
    <source>
        <dbReference type="ARBA" id="ARBA00022741"/>
    </source>
</evidence>
<reference evidence="16" key="1">
    <citation type="journal article" date="2021" name="PeerJ">
        <title>Extensive microbial diversity within the chicken gut microbiome revealed by metagenomics and culture.</title>
        <authorList>
            <person name="Gilroy R."/>
            <person name="Ravi A."/>
            <person name="Getino M."/>
            <person name="Pursley I."/>
            <person name="Horton D.L."/>
            <person name="Alikhan N.F."/>
            <person name="Baker D."/>
            <person name="Gharbi K."/>
            <person name="Hall N."/>
            <person name="Watson M."/>
            <person name="Adriaenssens E.M."/>
            <person name="Foster-Nyarko E."/>
            <person name="Jarju S."/>
            <person name="Secka A."/>
            <person name="Antonio M."/>
            <person name="Oren A."/>
            <person name="Chaudhuri R.R."/>
            <person name="La Ragione R."/>
            <person name="Hildebrand F."/>
            <person name="Pallen M.J."/>
        </authorList>
    </citation>
    <scope>NUCLEOTIDE SEQUENCE</scope>
    <source>
        <strain evidence="16">ChiBcec2-3848</strain>
    </source>
</reference>
<dbReference type="InterPro" id="IPR016188">
    <property type="entry name" value="PurM-like_N"/>
</dbReference>
<evidence type="ECO:0000256" key="12">
    <source>
        <dbReference type="ARBA" id="ARBA00032931"/>
    </source>
</evidence>
<dbReference type="Pfam" id="PF01381">
    <property type="entry name" value="HTH_3"/>
    <property type="match status" value="1"/>
</dbReference>
<dbReference type="GO" id="GO:0046084">
    <property type="term" value="P:adenine biosynthetic process"/>
    <property type="evidence" value="ECO:0007669"/>
    <property type="project" value="TreeGrafter"/>
</dbReference>
<dbReference type="PANTHER" id="PTHR10520:SF12">
    <property type="entry name" value="TRIFUNCTIONAL PURINE BIOSYNTHETIC PROTEIN ADENOSINE-3"/>
    <property type="match status" value="1"/>
</dbReference>
<dbReference type="Proteomes" id="UP000823886">
    <property type="component" value="Unassembled WGS sequence"/>
</dbReference>
<dbReference type="Pfam" id="PF00586">
    <property type="entry name" value="AIRS"/>
    <property type="match status" value="1"/>
</dbReference>
<dbReference type="PROSITE" id="PS50943">
    <property type="entry name" value="HTH_CROC1"/>
    <property type="match status" value="1"/>
</dbReference>
<dbReference type="GO" id="GO:0004637">
    <property type="term" value="F:phosphoribosylamine-glycine ligase activity"/>
    <property type="evidence" value="ECO:0007669"/>
    <property type="project" value="TreeGrafter"/>
</dbReference>
<dbReference type="SUPFAM" id="SSF56042">
    <property type="entry name" value="PurM C-terminal domain-like"/>
    <property type="match status" value="1"/>
</dbReference>
<dbReference type="SUPFAM" id="SSF55326">
    <property type="entry name" value="PurM N-terminal domain-like"/>
    <property type="match status" value="1"/>
</dbReference>
<dbReference type="AlphaFoldDB" id="A0A9D2PN14"/>
<keyword evidence="10" id="KW-0067">ATP-binding</keyword>
<comment type="subcellular location">
    <subcellularLocation>
        <location evidence="1">Cytoplasm</location>
    </subcellularLocation>
</comment>
<evidence type="ECO:0000256" key="13">
    <source>
        <dbReference type="ARBA" id="ARBA00033093"/>
    </source>
</evidence>
<dbReference type="Pfam" id="PF02769">
    <property type="entry name" value="AIRS_C"/>
    <property type="match status" value="1"/>
</dbReference>
<dbReference type="InterPro" id="IPR010918">
    <property type="entry name" value="PurM-like_C_dom"/>
</dbReference>
<dbReference type="GO" id="GO:0003677">
    <property type="term" value="F:DNA binding"/>
    <property type="evidence" value="ECO:0007669"/>
    <property type="project" value="InterPro"/>
</dbReference>
<evidence type="ECO:0000256" key="14">
    <source>
        <dbReference type="ARBA" id="ARBA00049057"/>
    </source>
</evidence>
<evidence type="ECO:0000256" key="10">
    <source>
        <dbReference type="ARBA" id="ARBA00022840"/>
    </source>
</evidence>
<dbReference type="GO" id="GO:0005524">
    <property type="term" value="F:ATP binding"/>
    <property type="evidence" value="ECO:0007669"/>
    <property type="project" value="UniProtKB-KW"/>
</dbReference>
<dbReference type="Gene3D" id="1.10.260.40">
    <property type="entry name" value="lambda repressor-like DNA-binding domains"/>
    <property type="match status" value="1"/>
</dbReference>
<accession>A0A9D2PN14</accession>
<dbReference type="InterPro" id="IPR010982">
    <property type="entry name" value="Lambda_DNA-bd_dom_sf"/>
</dbReference>
<dbReference type="InterPro" id="IPR004733">
    <property type="entry name" value="PurM_cligase"/>
</dbReference>
<dbReference type="EC" id="6.3.3.1" evidence="4"/>
<dbReference type="PANTHER" id="PTHR10520">
    <property type="entry name" value="TRIFUNCTIONAL PURINE BIOSYNTHETIC PROTEIN ADENOSINE-3-RELATED"/>
    <property type="match status" value="1"/>
</dbReference>
<name>A0A9D2PN14_9FIRM</name>
<dbReference type="Gene3D" id="3.30.1330.10">
    <property type="entry name" value="PurM-like, N-terminal domain"/>
    <property type="match status" value="1"/>
</dbReference>
<dbReference type="Gene3D" id="3.90.650.10">
    <property type="entry name" value="PurM-like C-terminal domain"/>
    <property type="match status" value="1"/>
</dbReference>
<organism evidence="16 17">
    <name type="scientific">Candidatus Blautia merdavium</name>
    <dbReference type="NCBI Taxonomy" id="2838494"/>
    <lineage>
        <taxon>Bacteria</taxon>
        <taxon>Bacillati</taxon>
        <taxon>Bacillota</taxon>
        <taxon>Clostridia</taxon>
        <taxon>Lachnospirales</taxon>
        <taxon>Lachnospiraceae</taxon>
        <taxon>Blautia</taxon>
    </lineage>
</organism>
<gene>
    <name evidence="16" type="primary">purM</name>
    <name evidence="16" type="ORF">H9753_03355</name>
</gene>
<keyword evidence="6" id="KW-0963">Cytoplasm</keyword>
<dbReference type="FunFam" id="3.90.650.10:FF:000011">
    <property type="entry name" value="Phosphoribosylformylglycinamidine cyclo-ligase"/>
    <property type="match status" value="1"/>
</dbReference>
<sequence length="415" mass="46031">MQNGKNTGDFLSRKRKEAGLTQKQLAQRLNVSFQAVSKWEKGTAMPGADLLLKLAQELNVSTDDILNGEESAHVSYSKAGVDISYTDAIKSEMEKYVSVGNERVLNRMGAFASLYDFHFPEIKHPVLVLKAEEPGSKQKLAIEYGYTESICHDMINHLVNDILVMNARPLAVLDTIVCGKAEKDTIKSLVKGVSDACRENECVLIGGETSIQPQVLDKGVYVLTSNVAGVADREEIIDGSRMEEGDVILAVASNGLHTNGYSLIRMLMDRNGDLLHTRVGEETFLDVIMRPHTAYYPVLKEVLDARTVTGMAHITGGGIKGNFKRIIPDKLYAQIDLSKLQIPEIFHLIKKEGKIPDEEMLSTFNCGAGLLMAVRKDSAARICRRISERIPCYEIGTIKAGEEKEKVQFIHHLQW</sequence>
<reference evidence="16" key="2">
    <citation type="submission" date="2021-04" db="EMBL/GenBank/DDBJ databases">
        <authorList>
            <person name="Gilroy R."/>
        </authorList>
    </citation>
    <scope>NUCLEOTIDE SEQUENCE</scope>
    <source>
        <strain evidence="16">ChiBcec2-3848</strain>
    </source>
</reference>
<dbReference type="GO" id="GO:0004641">
    <property type="term" value="F:phosphoribosylformylglycinamidine cyclo-ligase activity"/>
    <property type="evidence" value="ECO:0007669"/>
    <property type="project" value="UniProtKB-EC"/>
</dbReference>